<evidence type="ECO:0000313" key="1">
    <source>
        <dbReference type="EMBL" id="DAE28121.1"/>
    </source>
</evidence>
<organism evidence="1">
    <name type="scientific">Podoviridae sp. cthVG1</name>
    <dbReference type="NCBI Taxonomy" id="2827297"/>
    <lineage>
        <taxon>Viruses</taxon>
        <taxon>Duplodnaviria</taxon>
        <taxon>Heunggongvirae</taxon>
        <taxon>Uroviricota</taxon>
        <taxon>Caudoviricetes</taxon>
    </lineage>
</organism>
<proteinExistence type="predicted"/>
<accession>A0A8S5RAM2</accession>
<sequence length="37" mass="4071">MTRAGNYSGSLCLSLGVFARICVLECRNFDDLPLDGY</sequence>
<reference evidence="1" key="1">
    <citation type="journal article" date="2021" name="Proc. Natl. Acad. Sci. U.S.A.">
        <title>A Catalog of Tens of Thousands of Viruses from Human Metagenomes Reveals Hidden Associations with Chronic Diseases.</title>
        <authorList>
            <person name="Tisza M.J."/>
            <person name="Buck C.B."/>
        </authorList>
    </citation>
    <scope>NUCLEOTIDE SEQUENCE</scope>
    <source>
        <strain evidence="1">CthVG1</strain>
    </source>
</reference>
<dbReference type="EMBL" id="BK015851">
    <property type="protein sequence ID" value="DAE28121.1"/>
    <property type="molecule type" value="Genomic_DNA"/>
</dbReference>
<protein>
    <submittedName>
        <fullName evidence="1">Uncharacterized protein</fullName>
    </submittedName>
</protein>
<name>A0A8S5RAM2_9CAUD</name>